<comment type="caution">
    <text evidence="3">The sequence shown here is derived from an EMBL/GenBank/DDBJ whole genome shotgun (WGS) entry which is preliminary data.</text>
</comment>
<evidence type="ECO:0008006" key="5">
    <source>
        <dbReference type="Google" id="ProtNLM"/>
    </source>
</evidence>
<accession>A0ABX0T325</accession>
<name>A0ABX0T325_9MICO</name>
<keyword evidence="2" id="KW-0812">Transmembrane</keyword>
<dbReference type="RefSeq" id="WP_166779021.1">
    <property type="nucleotide sequence ID" value="NZ_JAAOYO010000001.1"/>
</dbReference>
<organism evidence="3 4">
    <name type="scientific">Curtobacterium salicis</name>
    <dbReference type="NCBI Taxonomy" id="1779862"/>
    <lineage>
        <taxon>Bacteria</taxon>
        <taxon>Bacillati</taxon>
        <taxon>Actinomycetota</taxon>
        <taxon>Actinomycetes</taxon>
        <taxon>Micrococcales</taxon>
        <taxon>Microbacteriaceae</taxon>
        <taxon>Curtobacterium</taxon>
    </lineage>
</organism>
<feature type="compositionally biased region" description="Low complexity" evidence="1">
    <location>
        <begin position="89"/>
        <end position="100"/>
    </location>
</feature>
<keyword evidence="2" id="KW-0472">Membrane</keyword>
<protein>
    <recommendedName>
        <fullName evidence="5">Anti-sigma-K factor rskA</fullName>
    </recommendedName>
</protein>
<feature type="transmembrane region" description="Helical" evidence="2">
    <location>
        <begin position="116"/>
        <end position="139"/>
    </location>
</feature>
<keyword evidence="2" id="KW-1133">Transmembrane helix</keyword>
<feature type="region of interest" description="Disordered" evidence="1">
    <location>
        <begin position="240"/>
        <end position="263"/>
    </location>
</feature>
<dbReference type="EMBL" id="JAAOYO010000001">
    <property type="protein sequence ID" value="NII39888.1"/>
    <property type="molecule type" value="Genomic_DNA"/>
</dbReference>
<evidence type="ECO:0000313" key="3">
    <source>
        <dbReference type="EMBL" id="NII39888.1"/>
    </source>
</evidence>
<reference evidence="3 4" key="1">
    <citation type="submission" date="2020-03" db="EMBL/GenBank/DDBJ databases">
        <title>Above-ground endophytic microbial communities from plants in different locations in the United States.</title>
        <authorList>
            <person name="Frank C."/>
        </authorList>
    </citation>
    <scope>NUCLEOTIDE SEQUENCE [LARGE SCALE GENOMIC DNA]</scope>
    <source>
        <strain evidence="3 4">WW7</strain>
    </source>
</reference>
<proteinExistence type="predicted"/>
<sequence>MNHIDEETLALLAIGDTLPTDATAGHLLDCARCRGELEDLRRVVTVARSSQSLDLVAPSARVWERIATDLGFDETQRPSPAAVPVVGPAVAPAATPSPTSGDDHVRRRRPGLRRRTVALLTAAGVVAGLVVGFGAAALVGTGAGGGSDAVVSQARLAALPGWSGAHGTAALERDTDGRLSLVVDVDPRTSDGTAPLREVWMMRSDLSGLVSVGFLDGDQGRFTVPSGVDPSRYPVVDVSAESADGDPAHSGDSVVRGTLRADG</sequence>
<evidence type="ECO:0000256" key="1">
    <source>
        <dbReference type="SAM" id="MobiDB-lite"/>
    </source>
</evidence>
<evidence type="ECO:0000256" key="2">
    <source>
        <dbReference type="SAM" id="Phobius"/>
    </source>
</evidence>
<gene>
    <name evidence="3" type="ORF">E9228_000507</name>
</gene>
<keyword evidence="4" id="KW-1185">Reference proteome</keyword>
<dbReference type="Proteomes" id="UP001318300">
    <property type="component" value="Unassembled WGS sequence"/>
</dbReference>
<feature type="region of interest" description="Disordered" evidence="1">
    <location>
        <begin position="89"/>
        <end position="110"/>
    </location>
</feature>
<evidence type="ECO:0000313" key="4">
    <source>
        <dbReference type="Proteomes" id="UP001318300"/>
    </source>
</evidence>